<organism evidence="11 12">
    <name type="scientific">Zootermopsis nevadensis</name>
    <name type="common">Dampwood termite</name>
    <dbReference type="NCBI Taxonomy" id="136037"/>
    <lineage>
        <taxon>Eukaryota</taxon>
        <taxon>Metazoa</taxon>
        <taxon>Ecdysozoa</taxon>
        <taxon>Arthropoda</taxon>
        <taxon>Hexapoda</taxon>
        <taxon>Insecta</taxon>
        <taxon>Pterygota</taxon>
        <taxon>Neoptera</taxon>
        <taxon>Polyneoptera</taxon>
        <taxon>Dictyoptera</taxon>
        <taxon>Blattodea</taxon>
        <taxon>Blattoidea</taxon>
        <taxon>Termitoidae</taxon>
        <taxon>Termopsidae</taxon>
        <taxon>Zootermopsis</taxon>
    </lineage>
</organism>
<dbReference type="Gene3D" id="1.10.287.70">
    <property type="match status" value="1"/>
</dbReference>
<sequence length="707" mass="82029">MKSYWLLNQVCMYVRLCINSSVHYGRKASVSLLQTHLCLLALTELYADNVDLYEDEDVLLECTTETSKRYFPSADSLLFSKSITNLTSNPSFPTVTYNWIKRKFYQKIGRNGCIIDKEVEYLHFDTQNREQQIRIMSHILLELQNFSKALYNMENVLDFENRILKNLNRICRWSIVISPYKDSLSDVTSELFGGFILVTRFENEDSFAVLRDQSYQVDVLDRSGLLNRLVPTLVVVTGDAGTRDLVYDVLHYFSDNQILNVTLLIRDNVSEAVNLFTWSPYQSPSGQCGRLKEVVLFDSWIPSPNGGRFLQNSKFHSNTQININGCYIEIFGYEQPPFLIFEDNEKGEDISMKGLFVEMLRYVAKQMNMSLISDSDESKEFYVEADVHVRRVLPFFQYKTATFYTLTYAWYVPLAETYPRWASMSRVFSTTTWLIGFLLILVASFVLRLTAAISSVEEPPKYQSVVQCLTNAWSALLCIGVGEMPRSLSLRSVFLSWIIYCLCVNTVFQMYITSYLVDPGFQHQVDSFEELEESQYELLFNTYDTLLLYLEKRRMPIKLLRRSTDSMLFLMQTPTVAMFYDADLLNYDYGRLCGGTATYVFYKFREEQLQIHVSMVLSNNYILNRINEIIHHLVQAGIPDKIMRDLTDPMGQRKVTRMVVDLAEEYSSLSLSHFVSPFALLLLGHELSLSVFMCESAYHWIQDRRAK</sequence>
<keyword evidence="7" id="KW-0675">Receptor</keyword>
<evidence type="ECO:0000256" key="2">
    <source>
        <dbReference type="ARBA" id="ARBA00008685"/>
    </source>
</evidence>
<keyword evidence="4 9" id="KW-0812">Transmembrane</keyword>
<dbReference type="InterPro" id="IPR052192">
    <property type="entry name" value="Insect_Ionotropic_Sensory_Rcpt"/>
</dbReference>
<dbReference type="FunCoup" id="A0A067R5Q7">
    <property type="interactions" value="16"/>
</dbReference>
<evidence type="ECO:0000259" key="10">
    <source>
        <dbReference type="Pfam" id="PF00060"/>
    </source>
</evidence>
<dbReference type="PANTHER" id="PTHR42643:SF24">
    <property type="entry name" value="IONOTROPIC RECEPTOR 60A"/>
    <property type="match status" value="1"/>
</dbReference>
<dbReference type="Pfam" id="PF00060">
    <property type="entry name" value="Lig_chan"/>
    <property type="match status" value="1"/>
</dbReference>
<evidence type="ECO:0000256" key="9">
    <source>
        <dbReference type="SAM" id="Phobius"/>
    </source>
</evidence>
<evidence type="ECO:0000256" key="6">
    <source>
        <dbReference type="ARBA" id="ARBA00023136"/>
    </source>
</evidence>
<dbReference type="GO" id="GO:0015276">
    <property type="term" value="F:ligand-gated monoatomic ion channel activity"/>
    <property type="evidence" value="ECO:0007669"/>
    <property type="project" value="InterPro"/>
</dbReference>
<feature type="domain" description="Ionotropic glutamate receptor C-terminal" evidence="10">
    <location>
        <begin position="430"/>
        <end position="684"/>
    </location>
</feature>
<protein>
    <recommendedName>
        <fullName evidence="10">Ionotropic glutamate receptor C-terminal domain-containing protein</fullName>
    </recommendedName>
</protein>
<evidence type="ECO:0000256" key="8">
    <source>
        <dbReference type="ARBA" id="ARBA00023180"/>
    </source>
</evidence>
<evidence type="ECO:0000256" key="4">
    <source>
        <dbReference type="ARBA" id="ARBA00022692"/>
    </source>
</evidence>
<evidence type="ECO:0000256" key="3">
    <source>
        <dbReference type="ARBA" id="ARBA00022475"/>
    </source>
</evidence>
<evidence type="ECO:0000256" key="7">
    <source>
        <dbReference type="ARBA" id="ARBA00023170"/>
    </source>
</evidence>
<feature type="transmembrane region" description="Helical" evidence="9">
    <location>
        <begin position="433"/>
        <end position="456"/>
    </location>
</feature>
<proteinExistence type="inferred from homology"/>
<dbReference type="Proteomes" id="UP000027135">
    <property type="component" value="Unassembled WGS sequence"/>
</dbReference>
<dbReference type="InterPro" id="IPR001320">
    <property type="entry name" value="Iontro_rcpt_C"/>
</dbReference>
<dbReference type="OMA" id="YCLKNSM"/>
<dbReference type="InParanoid" id="A0A067R5Q7"/>
<dbReference type="AlphaFoldDB" id="A0A067R5Q7"/>
<keyword evidence="12" id="KW-1185">Reference proteome</keyword>
<name>A0A067R5Q7_ZOONE</name>
<keyword evidence="3" id="KW-1003">Cell membrane</keyword>
<keyword evidence="5 9" id="KW-1133">Transmembrane helix</keyword>
<evidence type="ECO:0000256" key="1">
    <source>
        <dbReference type="ARBA" id="ARBA00004651"/>
    </source>
</evidence>
<keyword evidence="6 9" id="KW-0472">Membrane</keyword>
<reference evidence="11 12" key="1">
    <citation type="journal article" date="2014" name="Nat. Commun.">
        <title>Molecular traces of alternative social organization in a termite genome.</title>
        <authorList>
            <person name="Terrapon N."/>
            <person name="Li C."/>
            <person name="Robertson H.M."/>
            <person name="Ji L."/>
            <person name="Meng X."/>
            <person name="Booth W."/>
            <person name="Chen Z."/>
            <person name="Childers C.P."/>
            <person name="Glastad K.M."/>
            <person name="Gokhale K."/>
            <person name="Gowin J."/>
            <person name="Gronenberg W."/>
            <person name="Hermansen R.A."/>
            <person name="Hu H."/>
            <person name="Hunt B.G."/>
            <person name="Huylmans A.K."/>
            <person name="Khalil S.M."/>
            <person name="Mitchell R.D."/>
            <person name="Munoz-Torres M.C."/>
            <person name="Mustard J.A."/>
            <person name="Pan H."/>
            <person name="Reese J.T."/>
            <person name="Scharf M.E."/>
            <person name="Sun F."/>
            <person name="Vogel H."/>
            <person name="Xiao J."/>
            <person name="Yang W."/>
            <person name="Yang Z."/>
            <person name="Yang Z."/>
            <person name="Zhou J."/>
            <person name="Zhu J."/>
            <person name="Brent C.S."/>
            <person name="Elsik C.G."/>
            <person name="Goodisman M.A."/>
            <person name="Liberles D.A."/>
            <person name="Roe R.M."/>
            <person name="Vargo E.L."/>
            <person name="Vilcinskas A."/>
            <person name="Wang J."/>
            <person name="Bornberg-Bauer E."/>
            <person name="Korb J."/>
            <person name="Zhang G."/>
            <person name="Liebig J."/>
        </authorList>
    </citation>
    <scope>NUCLEOTIDE SEQUENCE [LARGE SCALE GENOMIC DNA]</scope>
    <source>
        <tissue evidence="11">Whole organism</tissue>
    </source>
</reference>
<dbReference type="GO" id="GO:0005886">
    <property type="term" value="C:plasma membrane"/>
    <property type="evidence" value="ECO:0007669"/>
    <property type="project" value="UniProtKB-SubCell"/>
</dbReference>
<evidence type="ECO:0000313" key="11">
    <source>
        <dbReference type="EMBL" id="KDR18610.1"/>
    </source>
</evidence>
<dbReference type="GO" id="GO:0050906">
    <property type="term" value="P:detection of stimulus involved in sensory perception"/>
    <property type="evidence" value="ECO:0007669"/>
    <property type="project" value="UniProtKB-ARBA"/>
</dbReference>
<evidence type="ECO:0000256" key="5">
    <source>
        <dbReference type="ARBA" id="ARBA00022989"/>
    </source>
</evidence>
<comment type="similarity">
    <text evidence="2">Belongs to the glutamate-gated ion channel (TC 1.A.10.1) family.</text>
</comment>
<comment type="subcellular location">
    <subcellularLocation>
        <location evidence="1">Cell membrane</location>
        <topology evidence="1">Multi-pass membrane protein</topology>
    </subcellularLocation>
</comment>
<evidence type="ECO:0000313" key="12">
    <source>
        <dbReference type="Proteomes" id="UP000027135"/>
    </source>
</evidence>
<dbReference type="EMBL" id="KK852680">
    <property type="protein sequence ID" value="KDR18610.1"/>
    <property type="molecule type" value="Genomic_DNA"/>
</dbReference>
<keyword evidence="8" id="KW-0325">Glycoprotein</keyword>
<dbReference type="PANTHER" id="PTHR42643">
    <property type="entry name" value="IONOTROPIC RECEPTOR 20A-RELATED"/>
    <property type="match status" value="1"/>
</dbReference>
<accession>A0A067R5Q7</accession>
<gene>
    <name evidence="11" type="ORF">L798_06590</name>
</gene>
<feature type="transmembrane region" description="Helical" evidence="9">
    <location>
        <begin position="493"/>
        <end position="512"/>
    </location>
</feature>
<dbReference type="eggNOG" id="KOG1052">
    <property type="taxonomic scope" value="Eukaryota"/>
</dbReference>